<evidence type="ECO:0000313" key="2">
    <source>
        <dbReference type="EMBL" id="ARP98792.1"/>
    </source>
</evidence>
<dbReference type="Proteomes" id="UP000194137">
    <property type="component" value="Chromosome"/>
</dbReference>
<dbReference type="InterPro" id="IPR012336">
    <property type="entry name" value="Thioredoxin-like_fold"/>
</dbReference>
<proteinExistence type="predicted"/>
<dbReference type="Pfam" id="PF13462">
    <property type="entry name" value="Thioredoxin_4"/>
    <property type="match status" value="1"/>
</dbReference>
<organism evidence="2 3">
    <name type="scientific">Pseudorhodoplanes sinuspersici</name>
    <dbReference type="NCBI Taxonomy" id="1235591"/>
    <lineage>
        <taxon>Bacteria</taxon>
        <taxon>Pseudomonadati</taxon>
        <taxon>Pseudomonadota</taxon>
        <taxon>Alphaproteobacteria</taxon>
        <taxon>Hyphomicrobiales</taxon>
        <taxon>Pseudorhodoplanes</taxon>
    </lineage>
</organism>
<dbReference type="KEGG" id="psin:CAK95_06680"/>
<sequence>MMQRLLIAVAFVLTPHLASAQGVPVRLPITADDGSPIMNHQIMPSSTAAAEKLPGAVVAANPGGDVTLVEFYDLNCPYCRRASADIDALLAADKKLRVVLVPFPVLGIPSIQAGRVEIAVSKAVPPATFYQYHRKLYEGRGTIDGQRALAAMEPFKLDQQKIVNAANDDGITEIMKAHVRFADKLGLKATPSYLIHDVAIQGHPGQKTIKGIVEQVRKCGKAVC</sequence>
<dbReference type="RefSeq" id="WP_086087211.1">
    <property type="nucleotide sequence ID" value="NZ_CP021112.1"/>
</dbReference>
<dbReference type="InterPro" id="IPR036249">
    <property type="entry name" value="Thioredoxin-like_sf"/>
</dbReference>
<dbReference type="AlphaFoldDB" id="A0A1W6ZNA1"/>
<dbReference type="Gene3D" id="3.40.30.10">
    <property type="entry name" value="Glutaredoxin"/>
    <property type="match status" value="1"/>
</dbReference>
<dbReference type="InterPro" id="IPR013766">
    <property type="entry name" value="Thioredoxin_domain"/>
</dbReference>
<dbReference type="SUPFAM" id="SSF52833">
    <property type="entry name" value="Thioredoxin-like"/>
    <property type="match status" value="1"/>
</dbReference>
<dbReference type="OrthoDB" id="9780147at2"/>
<dbReference type="STRING" id="1235591.CAK95_06680"/>
<evidence type="ECO:0000256" key="1">
    <source>
        <dbReference type="ARBA" id="ARBA00003565"/>
    </source>
</evidence>
<gene>
    <name evidence="2" type="ORF">CAK95_06680</name>
</gene>
<accession>A0A1W6ZNA1</accession>
<comment type="function">
    <text evidence="1">May be required for disulfide bond formation in some proteins.</text>
</comment>
<evidence type="ECO:0000313" key="3">
    <source>
        <dbReference type="Proteomes" id="UP000194137"/>
    </source>
</evidence>
<dbReference type="PROSITE" id="PS51352">
    <property type="entry name" value="THIOREDOXIN_2"/>
    <property type="match status" value="1"/>
</dbReference>
<keyword evidence="3" id="KW-1185">Reference proteome</keyword>
<protein>
    <submittedName>
        <fullName evidence="2">Uncharacterized protein</fullName>
    </submittedName>
</protein>
<name>A0A1W6ZNA1_9HYPH</name>
<dbReference type="EMBL" id="CP021112">
    <property type="protein sequence ID" value="ARP98792.1"/>
    <property type="molecule type" value="Genomic_DNA"/>
</dbReference>
<reference evidence="2 3" key="1">
    <citation type="submission" date="2017-05" db="EMBL/GenBank/DDBJ databases">
        <title>Full genome sequence of Pseudorhodoplanes sinuspersici.</title>
        <authorList>
            <person name="Dastgheib S.M.M."/>
            <person name="Shavandi M."/>
            <person name="Tirandaz H."/>
        </authorList>
    </citation>
    <scope>NUCLEOTIDE SEQUENCE [LARGE SCALE GENOMIC DNA]</scope>
    <source>
        <strain evidence="2 3">RIPI110</strain>
    </source>
</reference>